<evidence type="ECO:0000313" key="2">
    <source>
        <dbReference type="Proteomes" id="UP000240586"/>
    </source>
</evidence>
<keyword evidence="2" id="KW-1185">Reference proteome</keyword>
<dbReference type="EMBL" id="MF919542">
    <property type="protein sequence ID" value="ATS93116.1"/>
    <property type="molecule type" value="Genomic_DNA"/>
</dbReference>
<proteinExistence type="predicted"/>
<protein>
    <submittedName>
        <fullName evidence="1">Head-to-tail adaptor</fullName>
    </submittedName>
</protein>
<accession>A0A2D2W4K1</accession>
<gene>
    <name evidence="1" type="ORF">SEA_PATIO_34</name>
</gene>
<name>A0A2D2W4K1_9CAUD</name>
<dbReference type="Proteomes" id="UP000240586">
    <property type="component" value="Segment"/>
</dbReference>
<reference evidence="1 2" key="1">
    <citation type="submission" date="2017-09" db="EMBL/GenBank/DDBJ databases">
        <authorList>
            <person name="Choi Z."/>
            <person name="Grubb S."/>
            <person name="Kuchan S."/>
            <person name="Pennathur K."/>
            <person name="Roskowski K."/>
            <person name="Garlena R.A."/>
            <person name="Russell D.A."/>
            <person name="Pope W.H."/>
            <person name="Jacobs-Sera D."/>
            <person name="Hatfull G.F."/>
        </authorList>
    </citation>
    <scope>NUCLEOTIDE SEQUENCE [LARGE SCALE GENOMIC DNA]</scope>
</reference>
<organism evidence="1 2">
    <name type="scientific">Gordonia phage Patio</name>
    <dbReference type="NCBI Taxonomy" id="2041515"/>
    <lineage>
        <taxon>Viruses</taxon>
        <taxon>Duplodnaviria</taxon>
        <taxon>Heunggongvirae</taxon>
        <taxon>Uroviricota</taxon>
        <taxon>Caudoviricetes</taxon>
        <taxon>Zierdtviridae</taxon>
        <taxon>Emilbogenvirinae</taxon>
        <taxon>Skysandvirus</taxon>
        <taxon>Skysandvirus patio</taxon>
    </lineage>
</organism>
<sequence length="152" mass="16661">MLATFEHVQSGFEKPIPSSLKPKVEVFLGRASRRLSMIVGEAKLNAAIEKALAASDYDPESPEDDDNIVPAVVGFARDMIVQAAEAKLRNFSGFSSESAGVFSVTRDDYWAKGRIVFDPEDLALLRGAIDETFDEVAVGPIHSMIPGHRWPR</sequence>
<evidence type="ECO:0000313" key="1">
    <source>
        <dbReference type="EMBL" id="ATS93116.1"/>
    </source>
</evidence>